<protein>
    <recommendedName>
        <fullName evidence="3">DUF3563 domain-containing protein</fullName>
    </recommendedName>
</protein>
<evidence type="ECO:0000313" key="1">
    <source>
        <dbReference type="EMBL" id="SDV49144.1"/>
    </source>
</evidence>
<accession>A0A1H2PRN8</accession>
<keyword evidence="2" id="KW-1185">Reference proteome</keyword>
<name>A0A1H2PRN8_9BURK</name>
<evidence type="ECO:0000313" key="2">
    <source>
        <dbReference type="Proteomes" id="UP000243719"/>
    </source>
</evidence>
<dbReference type="AlphaFoldDB" id="A0A1H2PRN8"/>
<dbReference type="RefSeq" id="WP_139169682.1">
    <property type="nucleotide sequence ID" value="NZ_FNLO01000007.1"/>
</dbReference>
<dbReference type="Proteomes" id="UP000243719">
    <property type="component" value="Unassembled WGS sequence"/>
</dbReference>
<proteinExistence type="predicted"/>
<dbReference type="InterPro" id="IPR021946">
    <property type="entry name" value="DUF3563"/>
</dbReference>
<dbReference type="EMBL" id="FNLO01000007">
    <property type="protein sequence ID" value="SDV49144.1"/>
    <property type="molecule type" value="Genomic_DNA"/>
</dbReference>
<evidence type="ECO:0008006" key="3">
    <source>
        <dbReference type="Google" id="ProtNLM"/>
    </source>
</evidence>
<dbReference type="Pfam" id="PF12086">
    <property type="entry name" value="DUF3563"/>
    <property type="match status" value="1"/>
</dbReference>
<organism evidence="1 2">
    <name type="scientific">Chitinasiproducens palmae</name>
    <dbReference type="NCBI Taxonomy" id="1770053"/>
    <lineage>
        <taxon>Bacteria</taxon>
        <taxon>Pseudomonadati</taxon>
        <taxon>Pseudomonadota</taxon>
        <taxon>Betaproteobacteria</taxon>
        <taxon>Burkholderiales</taxon>
        <taxon>Burkholderiaceae</taxon>
        <taxon>Chitinasiproducens</taxon>
    </lineage>
</organism>
<dbReference type="OrthoDB" id="9110042at2"/>
<sequence length="55" mass="6298">MNLIRLAAIAIKRLVGDAQRDEERRLTAVLSKASDLSDLEARMRELERGSAFWVR</sequence>
<gene>
    <name evidence="1" type="ORF">SAMN05216551_107103</name>
</gene>
<reference evidence="2" key="1">
    <citation type="submission" date="2016-09" db="EMBL/GenBank/DDBJ databases">
        <authorList>
            <person name="Varghese N."/>
            <person name="Submissions S."/>
        </authorList>
    </citation>
    <scope>NUCLEOTIDE SEQUENCE [LARGE SCALE GENOMIC DNA]</scope>
    <source>
        <strain evidence="2">JS23</strain>
    </source>
</reference>